<feature type="region of interest" description="Disordered" evidence="1">
    <location>
        <begin position="529"/>
        <end position="558"/>
    </location>
</feature>
<comment type="caution">
    <text evidence="2">The sequence shown here is derived from an EMBL/GenBank/DDBJ whole genome shotgun (WGS) entry which is preliminary data.</text>
</comment>
<dbReference type="RefSeq" id="WP_087370166.1">
    <property type="nucleotide sequence ID" value="NZ_NFKK01000002.1"/>
</dbReference>
<sequence>MDELLTETPKSRNPPEQRVKDVPAAKVLAEYSKGQTYNTSLDLYEQVKKNERFYLGDQWSGLKVKSFTPVTLNFLRRCLSYFQAMIVSDDIAVQILPFRKAENREVIGQVYEKSVERVMERTKLKSLLRESLRDTAVDGDSLLYFYFDPDEPSGQEYVQGDIRAELVMNTNVIFGNSYSRHIQDQPYILIVRRRTVREARQEAKMRGIPEWDSIESESEDSYVGEDKQQDDNLCTEIVRFWKERAADGKKHVYVQRVIGKVVTEHAKDTGLSLYPAAWWSWVERRNCYHGVSPLTEVIPTQIAVNQLWTAVTRYVQSAAFPKIVYNSNMFPKGFDTNPSKAVAVAGDVREAQTSVIGGVTLPPQIISTIDSLMQKAMEMMGISDTALGNVRPDNQAAIVAVQEATAAPLALQKLAFYQFVEDCVRVVVDMMRNYYGTREVVIQQDVQDPMTGETIQQEMPVMLDFGTLDLDVTEINVDVGEASYWSRIMQLQTADNLFAKGFYNKMSDYLKDLPQGLVRNRDQLVQELEKREQMQAQQQQAVAAAGPEPPAPGQMMTV</sequence>
<accession>A0A1Y4LB67</accession>
<gene>
    <name evidence="2" type="ORF">B5F17_01780</name>
</gene>
<evidence type="ECO:0000313" key="2">
    <source>
        <dbReference type="EMBL" id="OUP53965.1"/>
    </source>
</evidence>
<dbReference type="Proteomes" id="UP000195897">
    <property type="component" value="Unassembled WGS sequence"/>
</dbReference>
<reference evidence="3" key="1">
    <citation type="submission" date="2017-04" db="EMBL/GenBank/DDBJ databases">
        <title>Function of individual gut microbiota members based on whole genome sequencing of pure cultures obtained from chicken caecum.</title>
        <authorList>
            <person name="Medvecky M."/>
            <person name="Cejkova D."/>
            <person name="Polansky O."/>
            <person name="Karasova D."/>
            <person name="Kubasova T."/>
            <person name="Cizek A."/>
            <person name="Rychlik I."/>
        </authorList>
    </citation>
    <scope>NUCLEOTIDE SEQUENCE [LARGE SCALE GENOMIC DNA]</scope>
    <source>
        <strain evidence="3">An180</strain>
    </source>
</reference>
<organism evidence="2 3">
    <name type="scientific">Butyricicoccus pullicaecorum</name>
    <dbReference type="NCBI Taxonomy" id="501571"/>
    <lineage>
        <taxon>Bacteria</taxon>
        <taxon>Bacillati</taxon>
        <taxon>Bacillota</taxon>
        <taxon>Clostridia</taxon>
        <taxon>Eubacteriales</taxon>
        <taxon>Butyricicoccaceae</taxon>
        <taxon>Butyricicoccus</taxon>
    </lineage>
</organism>
<feature type="compositionally biased region" description="Low complexity" evidence="1">
    <location>
        <begin position="534"/>
        <end position="546"/>
    </location>
</feature>
<proteinExistence type="predicted"/>
<evidence type="ECO:0000256" key="1">
    <source>
        <dbReference type="SAM" id="MobiDB-lite"/>
    </source>
</evidence>
<dbReference type="AlphaFoldDB" id="A0A1Y4LB67"/>
<evidence type="ECO:0008006" key="4">
    <source>
        <dbReference type="Google" id="ProtNLM"/>
    </source>
</evidence>
<dbReference type="EMBL" id="NFKK01000002">
    <property type="protein sequence ID" value="OUP53965.1"/>
    <property type="molecule type" value="Genomic_DNA"/>
</dbReference>
<name>A0A1Y4LB67_9FIRM</name>
<protein>
    <recommendedName>
        <fullName evidence="4">Phage portal protein</fullName>
    </recommendedName>
</protein>
<evidence type="ECO:0000313" key="3">
    <source>
        <dbReference type="Proteomes" id="UP000195897"/>
    </source>
</evidence>